<evidence type="ECO:0000256" key="3">
    <source>
        <dbReference type="SAM" id="SignalP"/>
    </source>
</evidence>
<dbReference type="STRING" id="156994.SAMN04488028_101636"/>
<evidence type="ECO:0000256" key="2">
    <source>
        <dbReference type="SAM" id="Coils"/>
    </source>
</evidence>
<feature type="coiled-coil region" evidence="2">
    <location>
        <begin position="100"/>
        <end position="165"/>
    </location>
</feature>
<dbReference type="Pfam" id="PF25917">
    <property type="entry name" value="BSH_RND"/>
    <property type="match status" value="1"/>
</dbReference>
<proteinExistence type="inferred from homology"/>
<protein>
    <submittedName>
        <fullName evidence="5">HlyD family secretion protein</fullName>
    </submittedName>
</protein>
<dbReference type="Proteomes" id="UP000184474">
    <property type="component" value="Unassembled WGS sequence"/>
</dbReference>
<dbReference type="Gene3D" id="2.40.30.170">
    <property type="match status" value="1"/>
</dbReference>
<name>A0A1M6KMP5_REIAG</name>
<feature type="domain" description="Multidrug resistance protein MdtA-like barrel-sandwich hybrid" evidence="4">
    <location>
        <begin position="60"/>
        <end position="199"/>
    </location>
</feature>
<sequence>MKKVLKYLAIVIALGGVAFATNFFIQSNSKTAETFETETAFIATIQNESVATGKVIPEQEVEIKPQLSGIVDKVYVKEGTVIKTGELIAKIKVVPNEASLNSAEGRVKNAQIVLKNAKIDFERNQKLYEKGIIADQAYNVSELNHSQAIQELENARNDLKIIKEGTAGGGATNTLIRATVPGTILEIPIEEGDQVIESNNFNEGTTIATIADLTKMIFEGKVDEADVSKLKMDMPLVISLAAIKDKTFDAKLRFIAPKGTEESGTVQFTIEADVFLDEGFFIRAGYSANATMVLDSRDSVLSIKEVLLQFDKETNDPYVEIETADQVFERKDVELGLSDGINVEILSGVTDKDKIKVWNKTEPVKRDSQYAND</sequence>
<evidence type="ECO:0000313" key="5">
    <source>
        <dbReference type="EMBL" id="SHJ60187.1"/>
    </source>
</evidence>
<organism evidence="5 6">
    <name type="scientific">Reichenbachiella agariperforans</name>
    <dbReference type="NCBI Taxonomy" id="156994"/>
    <lineage>
        <taxon>Bacteria</taxon>
        <taxon>Pseudomonadati</taxon>
        <taxon>Bacteroidota</taxon>
        <taxon>Cytophagia</taxon>
        <taxon>Cytophagales</taxon>
        <taxon>Reichenbachiellaceae</taxon>
        <taxon>Reichenbachiella</taxon>
    </lineage>
</organism>
<dbReference type="PANTHER" id="PTHR30469:SF33">
    <property type="entry name" value="SLR1207 PROTEIN"/>
    <property type="match status" value="1"/>
</dbReference>
<dbReference type="GO" id="GO:1990281">
    <property type="term" value="C:efflux pump complex"/>
    <property type="evidence" value="ECO:0007669"/>
    <property type="project" value="TreeGrafter"/>
</dbReference>
<dbReference type="NCBIfam" id="TIGR01730">
    <property type="entry name" value="RND_mfp"/>
    <property type="match status" value="1"/>
</dbReference>
<accession>A0A1M6KMP5</accession>
<evidence type="ECO:0000313" key="6">
    <source>
        <dbReference type="Proteomes" id="UP000184474"/>
    </source>
</evidence>
<gene>
    <name evidence="5" type="ORF">SAMN04488028_101636</name>
</gene>
<dbReference type="Gene3D" id="6.20.50.140">
    <property type="match status" value="1"/>
</dbReference>
<dbReference type="Gene3D" id="2.40.50.100">
    <property type="match status" value="1"/>
</dbReference>
<evidence type="ECO:0000259" key="4">
    <source>
        <dbReference type="Pfam" id="PF25917"/>
    </source>
</evidence>
<dbReference type="SUPFAM" id="SSF111369">
    <property type="entry name" value="HlyD-like secretion proteins"/>
    <property type="match status" value="1"/>
</dbReference>
<reference evidence="6" key="1">
    <citation type="submission" date="2016-11" db="EMBL/GenBank/DDBJ databases">
        <authorList>
            <person name="Varghese N."/>
            <person name="Submissions S."/>
        </authorList>
    </citation>
    <scope>NUCLEOTIDE SEQUENCE [LARGE SCALE GENOMIC DNA]</scope>
    <source>
        <strain evidence="6">DSM 26134</strain>
    </source>
</reference>
<dbReference type="RefSeq" id="WP_073119322.1">
    <property type="nucleotide sequence ID" value="NZ_FRAA01000001.1"/>
</dbReference>
<dbReference type="EMBL" id="FRAA01000001">
    <property type="protein sequence ID" value="SHJ60187.1"/>
    <property type="molecule type" value="Genomic_DNA"/>
</dbReference>
<keyword evidence="2" id="KW-0175">Coiled coil</keyword>
<keyword evidence="3" id="KW-0732">Signal</keyword>
<dbReference type="InterPro" id="IPR058625">
    <property type="entry name" value="MdtA-like_BSH"/>
</dbReference>
<feature type="chain" id="PRO_5013314182" evidence="3">
    <location>
        <begin position="21"/>
        <end position="373"/>
    </location>
</feature>
<keyword evidence="6" id="KW-1185">Reference proteome</keyword>
<evidence type="ECO:0000256" key="1">
    <source>
        <dbReference type="ARBA" id="ARBA00009477"/>
    </source>
</evidence>
<dbReference type="AlphaFoldDB" id="A0A1M6KMP5"/>
<dbReference type="GO" id="GO:0015562">
    <property type="term" value="F:efflux transmembrane transporter activity"/>
    <property type="evidence" value="ECO:0007669"/>
    <property type="project" value="TreeGrafter"/>
</dbReference>
<dbReference type="PANTHER" id="PTHR30469">
    <property type="entry name" value="MULTIDRUG RESISTANCE PROTEIN MDTA"/>
    <property type="match status" value="1"/>
</dbReference>
<dbReference type="Gene3D" id="1.10.287.470">
    <property type="entry name" value="Helix hairpin bin"/>
    <property type="match status" value="1"/>
</dbReference>
<feature type="signal peptide" evidence="3">
    <location>
        <begin position="1"/>
        <end position="20"/>
    </location>
</feature>
<comment type="similarity">
    <text evidence="1">Belongs to the membrane fusion protein (MFP) (TC 8.A.1) family.</text>
</comment>
<dbReference type="InterPro" id="IPR006143">
    <property type="entry name" value="RND_pump_MFP"/>
</dbReference>